<sequence>MLVVEVDLVRDAVQRERHRLLGRATVEIVDEEDLNLLSHKGTSRFLHCRNIASTDLKMMPPTVRDVKDDAQALRGFPTEENARATRLPLGEPGMKMFIE</sequence>
<evidence type="ECO:0000313" key="2">
    <source>
        <dbReference type="Proteomes" id="UP001157091"/>
    </source>
</evidence>
<proteinExistence type="predicted"/>
<protein>
    <submittedName>
        <fullName evidence="1">Uncharacterized protein</fullName>
    </submittedName>
</protein>
<comment type="caution">
    <text evidence="1">The sequence shown here is derived from an EMBL/GenBank/DDBJ whole genome shotgun (WGS) entry which is preliminary data.</text>
</comment>
<accession>A0ABQ6HY06</accession>
<dbReference type="Proteomes" id="UP001157091">
    <property type="component" value="Unassembled WGS sequence"/>
</dbReference>
<organism evidence="1 2">
    <name type="scientific">Luteimicrobium album</name>
    <dbReference type="NCBI Taxonomy" id="1054550"/>
    <lineage>
        <taxon>Bacteria</taxon>
        <taxon>Bacillati</taxon>
        <taxon>Actinomycetota</taxon>
        <taxon>Actinomycetes</taxon>
        <taxon>Micrococcales</taxon>
        <taxon>Luteimicrobium</taxon>
    </lineage>
</organism>
<evidence type="ECO:0000313" key="1">
    <source>
        <dbReference type="EMBL" id="GMA22906.1"/>
    </source>
</evidence>
<reference evidence="2" key="1">
    <citation type="journal article" date="2019" name="Int. J. Syst. Evol. Microbiol.">
        <title>The Global Catalogue of Microorganisms (GCM) 10K type strain sequencing project: providing services to taxonomists for standard genome sequencing and annotation.</title>
        <authorList>
            <consortium name="The Broad Institute Genomics Platform"/>
            <consortium name="The Broad Institute Genome Sequencing Center for Infectious Disease"/>
            <person name="Wu L."/>
            <person name="Ma J."/>
        </authorList>
    </citation>
    <scope>NUCLEOTIDE SEQUENCE [LARGE SCALE GENOMIC DNA]</scope>
    <source>
        <strain evidence="2">NBRC 106348</strain>
    </source>
</reference>
<name>A0ABQ6HY06_9MICO</name>
<dbReference type="EMBL" id="BSUK01000001">
    <property type="protein sequence ID" value="GMA22906.1"/>
    <property type="molecule type" value="Genomic_DNA"/>
</dbReference>
<keyword evidence="2" id="KW-1185">Reference proteome</keyword>
<gene>
    <name evidence="1" type="ORF">GCM10025864_06650</name>
</gene>